<dbReference type="Proteomes" id="UP001642540">
    <property type="component" value="Unassembled WGS sequence"/>
</dbReference>
<evidence type="ECO:0000256" key="12">
    <source>
        <dbReference type="SAM" id="MobiDB-lite"/>
    </source>
</evidence>
<dbReference type="PANTHER" id="PTHR12468:SF2">
    <property type="entry name" value="GPI MANNOSYLTRANSFERASE 2"/>
    <property type="match status" value="1"/>
</dbReference>
<organism evidence="13 14">
    <name type="scientific">Orchesella dallaii</name>
    <dbReference type="NCBI Taxonomy" id="48710"/>
    <lineage>
        <taxon>Eukaryota</taxon>
        <taxon>Metazoa</taxon>
        <taxon>Ecdysozoa</taxon>
        <taxon>Arthropoda</taxon>
        <taxon>Hexapoda</taxon>
        <taxon>Collembola</taxon>
        <taxon>Entomobryomorpha</taxon>
        <taxon>Entomobryoidea</taxon>
        <taxon>Orchesellidae</taxon>
        <taxon>Orchesellinae</taxon>
        <taxon>Orchesella</taxon>
    </lineage>
</organism>
<comment type="function">
    <text evidence="11">Mannosyltransferase involved in glycosylphosphatidylinositol-anchor biosynthesis.</text>
</comment>
<comment type="subcellular location">
    <subcellularLocation>
        <location evidence="1 11">Endoplasmic reticulum membrane</location>
        <topology evidence="1 11">Multi-pass membrane protein</topology>
    </subcellularLocation>
</comment>
<evidence type="ECO:0000313" key="14">
    <source>
        <dbReference type="Proteomes" id="UP001642540"/>
    </source>
</evidence>
<keyword evidence="14" id="KW-1185">Reference proteome</keyword>
<evidence type="ECO:0000256" key="5">
    <source>
        <dbReference type="ARBA" id="ARBA00022676"/>
    </source>
</evidence>
<dbReference type="InterPro" id="IPR007315">
    <property type="entry name" value="PIG-V/Gpi18"/>
</dbReference>
<keyword evidence="4 11" id="KW-0337">GPI-anchor biosynthesis</keyword>
<dbReference type="Pfam" id="PF04188">
    <property type="entry name" value="Mannosyl_trans2"/>
    <property type="match status" value="1"/>
</dbReference>
<comment type="caution">
    <text evidence="13">The sequence shown here is derived from an EMBL/GenBank/DDBJ whole genome shotgun (WGS) entry which is preliminary data.</text>
</comment>
<feature type="transmembrane region" description="Helical" evidence="11">
    <location>
        <begin position="237"/>
        <end position="257"/>
    </location>
</feature>
<evidence type="ECO:0000256" key="10">
    <source>
        <dbReference type="ARBA" id="ARBA00023136"/>
    </source>
</evidence>
<keyword evidence="9 11" id="KW-1133">Transmembrane helix</keyword>
<evidence type="ECO:0000256" key="1">
    <source>
        <dbReference type="ARBA" id="ARBA00004477"/>
    </source>
</evidence>
<evidence type="ECO:0000256" key="4">
    <source>
        <dbReference type="ARBA" id="ARBA00022502"/>
    </source>
</evidence>
<evidence type="ECO:0000256" key="8">
    <source>
        <dbReference type="ARBA" id="ARBA00022824"/>
    </source>
</evidence>
<keyword evidence="10 11" id="KW-0472">Membrane</keyword>
<evidence type="ECO:0000256" key="9">
    <source>
        <dbReference type="ARBA" id="ARBA00022989"/>
    </source>
</evidence>
<evidence type="ECO:0000256" key="3">
    <source>
        <dbReference type="ARBA" id="ARBA00008698"/>
    </source>
</evidence>
<gene>
    <name evidence="13" type="ORF">ODALV1_LOCUS9286</name>
</gene>
<feature type="region of interest" description="Disordered" evidence="12">
    <location>
        <begin position="14"/>
        <end position="41"/>
    </location>
</feature>
<keyword evidence="7 11" id="KW-0812">Transmembrane</keyword>
<dbReference type="PANTHER" id="PTHR12468">
    <property type="entry name" value="GPI MANNOSYLTRANSFERASE 2"/>
    <property type="match status" value="1"/>
</dbReference>
<protein>
    <recommendedName>
        <fullName evidence="11">GPI mannosyltransferase 2</fullName>
        <ecNumber evidence="11">2.4.1.-</ecNumber>
    </recommendedName>
</protein>
<feature type="transmembrane region" description="Helical" evidence="11">
    <location>
        <begin position="580"/>
        <end position="601"/>
    </location>
</feature>
<feature type="transmembrane region" description="Helical" evidence="11">
    <location>
        <begin position="644"/>
        <end position="665"/>
    </location>
</feature>
<accession>A0ABP1QEC3</accession>
<feature type="transmembrane region" description="Helical" evidence="11">
    <location>
        <begin position="379"/>
        <end position="401"/>
    </location>
</feature>
<sequence>MMMEYRSKRLQNTRHFYGGSDADAPTQVDSSKNSKPKQVDNVEHPPLQQKAKFFLQLQLSSCLSTLYAWISSPILPKPDDFSHATCQQQQHEDRMTDSSYSLYSSDSDNSAFETFENCGGSQRLYGPLNHADSHHKHKVSGHPELPLINLIDSISYFWTLYRTNYSAFVEEFSSTARNVLGLSPGTTDKGWVTYGHNINPKKSRPQLVKRGIKLVNKNSFLKTTIMTRVSGDAHKRWVLMIAFVSRLLIFLIQFATINLPQYFRHNNDGFKFTPEKSYGKLLDEIINSTFGGYVNWDANYFLHISVYGYTSENMLAFFPLLPMVLFVPSRIVSTILSPIISLSSVVIVMGVLLNTWLFVKCAGNVYELAKKWANGSQPFITTACLMFCFNPASIFFSGLYTETMFAYLTSEVILSLFNGNYWSSILCAAMSALCRSNGLLNVGFILAFALQKELSQKDKPFSLIRFMCRSFVIVVISAIPFALFQGYGVHLFCQDDKMYDPNNIPLYCSFTPNSRPSLWTLPYSYVQKKYWNVGFMTYFQLKQVPNFILAAPVLTVLGRLSWSTFKLAFNEMKSKMTPSVVYECLQAAHGLFLTLFCFFFVHVQVSTRMIMSACPYLYLYLASSHEEEVEKFRNHKIYLPIKSLAVTLWCMLYYLIGTVGFSLGLPWT</sequence>
<feature type="transmembrane region" description="Helical" evidence="11">
    <location>
        <begin position="421"/>
        <end position="450"/>
    </location>
</feature>
<evidence type="ECO:0000256" key="6">
    <source>
        <dbReference type="ARBA" id="ARBA00022679"/>
    </source>
</evidence>
<evidence type="ECO:0000256" key="2">
    <source>
        <dbReference type="ARBA" id="ARBA00004687"/>
    </source>
</evidence>
<comment type="similarity">
    <text evidence="3 11">Belongs to the PIGV family.</text>
</comment>
<feature type="transmembrane region" description="Helical" evidence="11">
    <location>
        <begin position="335"/>
        <end position="359"/>
    </location>
</feature>
<keyword evidence="6 11" id="KW-0808">Transferase</keyword>
<comment type="pathway">
    <text evidence="2 11">Glycolipid biosynthesis; glycosylphosphatidylinositol-anchor biosynthesis.</text>
</comment>
<feature type="transmembrane region" description="Helical" evidence="11">
    <location>
        <begin position="547"/>
        <end position="568"/>
    </location>
</feature>
<keyword evidence="8 11" id="KW-0256">Endoplasmic reticulum</keyword>
<evidence type="ECO:0000256" key="7">
    <source>
        <dbReference type="ARBA" id="ARBA00022692"/>
    </source>
</evidence>
<keyword evidence="5 11" id="KW-0328">Glycosyltransferase</keyword>
<dbReference type="EC" id="2.4.1.-" evidence="11"/>
<dbReference type="EMBL" id="CAXLJM020000027">
    <property type="protein sequence ID" value="CAL8096166.1"/>
    <property type="molecule type" value="Genomic_DNA"/>
</dbReference>
<proteinExistence type="inferred from homology"/>
<feature type="transmembrane region" description="Helical" evidence="11">
    <location>
        <begin position="471"/>
        <end position="492"/>
    </location>
</feature>
<evidence type="ECO:0000313" key="13">
    <source>
        <dbReference type="EMBL" id="CAL8096166.1"/>
    </source>
</evidence>
<reference evidence="13 14" key="1">
    <citation type="submission" date="2024-08" db="EMBL/GenBank/DDBJ databases">
        <authorList>
            <person name="Cucini C."/>
            <person name="Frati F."/>
        </authorList>
    </citation>
    <scope>NUCLEOTIDE SEQUENCE [LARGE SCALE GENOMIC DNA]</scope>
</reference>
<name>A0ABP1QEC3_9HEXA</name>
<evidence type="ECO:0000256" key="11">
    <source>
        <dbReference type="RuleBase" id="RU363112"/>
    </source>
</evidence>